<dbReference type="AlphaFoldDB" id="A0A0E9USB7"/>
<evidence type="ECO:0000313" key="1">
    <source>
        <dbReference type="EMBL" id="JAH68105.1"/>
    </source>
</evidence>
<reference evidence="1" key="2">
    <citation type="journal article" date="2015" name="Fish Shellfish Immunol.">
        <title>Early steps in the European eel (Anguilla anguilla)-Vibrio vulnificus interaction in the gills: Role of the RtxA13 toxin.</title>
        <authorList>
            <person name="Callol A."/>
            <person name="Pajuelo D."/>
            <person name="Ebbesson L."/>
            <person name="Teles M."/>
            <person name="MacKenzie S."/>
            <person name="Amaro C."/>
        </authorList>
    </citation>
    <scope>NUCLEOTIDE SEQUENCE</scope>
</reference>
<sequence length="41" mass="4638">MPVNSNPLALFLSTKDALTKPSRKYTFLTVSNRIPLDLLDF</sequence>
<organism evidence="1">
    <name type="scientific">Anguilla anguilla</name>
    <name type="common">European freshwater eel</name>
    <name type="synonym">Muraena anguilla</name>
    <dbReference type="NCBI Taxonomy" id="7936"/>
    <lineage>
        <taxon>Eukaryota</taxon>
        <taxon>Metazoa</taxon>
        <taxon>Chordata</taxon>
        <taxon>Craniata</taxon>
        <taxon>Vertebrata</taxon>
        <taxon>Euteleostomi</taxon>
        <taxon>Actinopterygii</taxon>
        <taxon>Neopterygii</taxon>
        <taxon>Teleostei</taxon>
        <taxon>Anguilliformes</taxon>
        <taxon>Anguillidae</taxon>
        <taxon>Anguilla</taxon>
    </lineage>
</organism>
<reference evidence="1" key="1">
    <citation type="submission" date="2014-11" db="EMBL/GenBank/DDBJ databases">
        <authorList>
            <person name="Amaro Gonzalez C."/>
        </authorList>
    </citation>
    <scope>NUCLEOTIDE SEQUENCE</scope>
</reference>
<proteinExistence type="predicted"/>
<name>A0A0E9USB7_ANGAN</name>
<dbReference type="EMBL" id="GBXM01040472">
    <property type="protein sequence ID" value="JAH68105.1"/>
    <property type="molecule type" value="Transcribed_RNA"/>
</dbReference>
<protein>
    <submittedName>
        <fullName evidence="1">Uncharacterized protein</fullName>
    </submittedName>
</protein>
<accession>A0A0E9USB7</accession>